<dbReference type="SUPFAM" id="SSF51011">
    <property type="entry name" value="Glycosyl hydrolase domain"/>
    <property type="match status" value="1"/>
</dbReference>
<dbReference type="EMBL" id="JBBKZU010000002">
    <property type="protein sequence ID" value="MEJ8810798.1"/>
    <property type="molecule type" value="Genomic_DNA"/>
</dbReference>
<evidence type="ECO:0000256" key="1">
    <source>
        <dbReference type="ARBA" id="ARBA00008061"/>
    </source>
</evidence>
<dbReference type="PANTHER" id="PTHR10357:SF179">
    <property type="entry name" value="NEUTRAL AND BASIC AMINO ACID TRANSPORT PROTEIN RBAT"/>
    <property type="match status" value="1"/>
</dbReference>
<protein>
    <submittedName>
        <fullName evidence="3">Alpha-amylase family glycosyl hydrolase</fullName>
    </submittedName>
</protein>
<accession>A0ABU8VAX2</accession>
<dbReference type="GO" id="GO:0016787">
    <property type="term" value="F:hydrolase activity"/>
    <property type="evidence" value="ECO:0007669"/>
    <property type="project" value="UniProtKB-KW"/>
</dbReference>
<dbReference type="PANTHER" id="PTHR10357">
    <property type="entry name" value="ALPHA-AMYLASE FAMILY MEMBER"/>
    <property type="match status" value="1"/>
</dbReference>
<feature type="domain" description="Glycosyl hydrolase family 13 catalytic" evidence="2">
    <location>
        <begin position="14"/>
        <end position="400"/>
    </location>
</feature>
<dbReference type="SMART" id="SM00642">
    <property type="entry name" value="Aamy"/>
    <property type="match status" value="1"/>
</dbReference>
<comment type="caution">
    <text evidence="3">The sequence shown here is derived from an EMBL/GenBank/DDBJ whole genome shotgun (WGS) entry which is preliminary data.</text>
</comment>
<dbReference type="Proteomes" id="UP001365846">
    <property type="component" value="Unassembled WGS sequence"/>
</dbReference>
<dbReference type="InterPro" id="IPR022567">
    <property type="entry name" value="DUF3459"/>
</dbReference>
<comment type="similarity">
    <text evidence="1">Belongs to the glycosyl hydrolase 13 family.</text>
</comment>
<gene>
    <name evidence="3" type="ORF">WKW77_06940</name>
</gene>
<dbReference type="CDD" id="cd11331">
    <property type="entry name" value="AmyAc_OligoGlu_like"/>
    <property type="match status" value="1"/>
</dbReference>
<dbReference type="InterPro" id="IPR013780">
    <property type="entry name" value="Glyco_hydro_b"/>
</dbReference>
<dbReference type="InterPro" id="IPR017853">
    <property type="entry name" value="GH"/>
</dbReference>
<dbReference type="SUPFAM" id="SSF51445">
    <property type="entry name" value="(Trans)glycosidases"/>
    <property type="match status" value="1"/>
</dbReference>
<sequence length="552" mass="62042">MSADTWWRNGIVYQIYPRSFQDSDGDGIGDLDGIRARLDHLVSLGIDAVWISPIYPSPMVDFGYDIADFCDIDPRFGTLDSFDALVGDAHSRGLKVILDFVPNHTSDQHPWFVQSRSARSDPRRDWYLWRDPARDGGPPNNWVSNFGGPAWTFDPATGQYYAHSFLKQQPDLNWRNPEVRAAMYEVLRFWLRRGVDGFRVDVLSQIIKDAQFRDNPPNPDFMDGHDPFFRWLMLHNTDLPEVHQIVAEMRRVVDAFGDERSSRVLIGELYLPLPRLVAYYGLNAEGVLEGVQLPFNFQLIDTEWQAARIDRLVRDYEAALPAGAAPNWVLGNHDKSRIASRVGLRMARLAAMLLLTLRGTPTLYYGDEIGMTDVPIPIDEVQDPFEKNKPGMGLGRDPVRTPMPWSAEPHAGFTTGTPWLRLSDDWRTRNVDEQSRDAESMLALYRRLIALRRAQPALNGGDYEALEAEGEVLAYARKLEGQRLVVLLNFGATPVPISPALMPRQPVVLASTDPARGEFIEGPLMLAPCEGVVVGTVTDESPPHTLPVGIST</sequence>
<proteinExistence type="inferred from homology"/>
<dbReference type="Gene3D" id="3.90.400.10">
    <property type="entry name" value="Oligo-1,6-glucosidase, Domain 2"/>
    <property type="match status" value="1"/>
</dbReference>
<dbReference type="Gene3D" id="3.20.20.80">
    <property type="entry name" value="Glycosidases"/>
    <property type="match status" value="2"/>
</dbReference>
<evidence type="ECO:0000313" key="4">
    <source>
        <dbReference type="Proteomes" id="UP001365846"/>
    </source>
</evidence>
<dbReference type="Gene3D" id="2.60.40.1180">
    <property type="entry name" value="Golgi alpha-mannosidase II"/>
    <property type="match status" value="1"/>
</dbReference>
<evidence type="ECO:0000259" key="2">
    <source>
        <dbReference type="SMART" id="SM00642"/>
    </source>
</evidence>
<keyword evidence="3" id="KW-0378">Hydrolase</keyword>
<dbReference type="InterPro" id="IPR006047">
    <property type="entry name" value="GH13_cat_dom"/>
</dbReference>
<organism evidence="3 4">
    <name type="scientific">Variovorax ureilyticus</name>
    <dbReference type="NCBI Taxonomy" id="1836198"/>
    <lineage>
        <taxon>Bacteria</taxon>
        <taxon>Pseudomonadati</taxon>
        <taxon>Pseudomonadota</taxon>
        <taxon>Betaproteobacteria</taxon>
        <taxon>Burkholderiales</taxon>
        <taxon>Comamonadaceae</taxon>
        <taxon>Variovorax</taxon>
    </lineage>
</organism>
<dbReference type="RefSeq" id="WP_340356107.1">
    <property type="nucleotide sequence ID" value="NZ_JBBKZU010000002.1"/>
</dbReference>
<name>A0ABU8VAX2_9BURK</name>
<reference evidence="3 4" key="1">
    <citation type="submission" date="2024-03" db="EMBL/GenBank/DDBJ databases">
        <title>Novel species of the genus Variovorax.</title>
        <authorList>
            <person name="Liu Q."/>
            <person name="Xin Y.-H."/>
        </authorList>
    </citation>
    <scope>NUCLEOTIDE SEQUENCE [LARGE SCALE GENOMIC DNA]</scope>
    <source>
        <strain evidence="3 4">KACC 18899</strain>
    </source>
</reference>
<evidence type="ECO:0000313" key="3">
    <source>
        <dbReference type="EMBL" id="MEJ8810798.1"/>
    </source>
</evidence>
<dbReference type="Pfam" id="PF00128">
    <property type="entry name" value="Alpha-amylase"/>
    <property type="match status" value="1"/>
</dbReference>
<dbReference type="Pfam" id="PF11941">
    <property type="entry name" value="DUF3459"/>
    <property type="match status" value="1"/>
</dbReference>
<dbReference type="InterPro" id="IPR045857">
    <property type="entry name" value="O16G_dom_2"/>
</dbReference>
<keyword evidence="4" id="KW-1185">Reference proteome</keyword>